<feature type="coiled-coil region" evidence="1">
    <location>
        <begin position="10"/>
        <end position="37"/>
    </location>
</feature>
<dbReference type="AlphaFoldDB" id="A0A9E6R865"/>
<sequence>MADRKASSLANDAGAQLAELKDTIADLGERVAEIAAARGRDARRSARSAAKSARATSASLYDDGAEALGHASDAALYYGRRAGTVVKNNPGLSLLGVAVGIGVIAAIVYASQEDERRWYERPRGGWL</sequence>
<keyword evidence="1" id="KW-0175">Coiled coil</keyword>
<dbReference type="RefSeq" id="WP_261403131.1">
    <property type="nucleotide sequence ID" value="NZ_CP081869.1"/>
</dbReference>
<keyword evidence="2" id="KW-0472">Membrane</keyword>
<keyword evidence="4" id="KW-1185">Reference proteome</keyword>
<keyword evidence="2" id="KW-1133">Transmembrane helix</keyword>
<reference evidence="3" key="1">
    <citation type="submission" date="2021-08" db="EMBL/GenBank/DDBJ databases">
        <authorList>
            <person name="Zhang H."/>
            <person name="Xu M."/>
            <person name="Yu Z."/>
            <person name="Yang L."/>
            <person name="Cai Y."/>
        </authorList>
    </citation>
    <scope>NUCLEOTIDE SEQUENCE</scope>
    <source>
        <strain evidence="3">CHL1</strain>
    </source>
</reference>
<protein>
    <recommendedName>
        <fullName evidence="5">DUF883 domain-containing protein</fullName>
    </recommendedName>
</protein>
<evidence type="ECO:0000256" key="1">
    <source>
        <dbReference type="SAM" id="Coils"/>
    </source>
</evidence>
<evidence type="ECO:0000313" key="4">
    <source>
        <dbReference type="Proteomes" id="UP000825701"/>
    </source>
</evidence>
<feature type="transmembrane region" description="Helical" evidence="2">
    <location>
        <begin position="91"/>
        <end position="111"/>
    </location>
</feature>
<evidence type="ECO:0008006" key="5">
    <source>
        <dbReference type="Google" id="ProtNLM"/>
    </source>
</evidence>
<name>A0A9E6R865_9HYPH</name>
<dbReference type="Proteomes" id="UP000825701">
    <property type="component" value="Chromosome"/>
</dbReference>
<proteinExistence type="predicted"/>
<evidence type="ECO:0000256" key="2">
    <source>
        <dbReference type="SAM" id="Phobius"/>
    </source>
</evidence>
<dbReference type="KEGG" id="cmet:K6K41_25925"/>
<dbReference type="EMBL" id="CP081869">
    <property type="protein sequence ID" value="QZN99995.1"/>
    <property type="molecule type" value="Genomic_DNA"/>
</dbReference>
<gene>
    <name evidence="3" type="ORF">K6K41_25925</name>
</gene>
<organism evidence="3 4">
    <name type="scientific">Chenggangzhangella methanolivorans</name>
    <dbReference type="NCBI Taxonomy" id="1437009"/>
    <lineage>
        <taxon>Bacteria</taxon>
        <taxon>Pseudomonadati</taxon>
        <taxon>Pseudomonadota</taxon>
        <taxon>Alphaproteobacteria</taxon>
        <taxon>Hyphomicrobiales</taxon>
        <taxon>Methylopilaceae</taxon>
        <taxon>Chenggangzhangella</taxon>
    </lineage>
</organism>
<keyword evidence="2" id="KW-0812">Transmembrane</keyword>
<accession>A0A9E6R865</accession>
<evidence type="ECO:0000313" key="3">
    <source>
        <dbReference type="EMBL" id="QZN99995.1"/>
    </source>
</evidence>